<evidence type="ECO:0000313" key="3">
    <source>
        <dbReference type="Proteomes" id="UP001356427"/>
    </source>
</evidence>
<keyword evidence="3" id="KW-1185">Reference proteome</keyword>
<protein>
    <submittedName>
        <fullName evidence="2">Uncharacterized protein</fullName>
    </submittedName>
</protein>
<comment type="caution">
    <text evidence="2">The sequence shown here is derived from an EMBL/GenBank/DDBJ whole genome shotgun (WGS) entry which is preliminary data.</text>
</comment>
<dbReference type="Proteomes" id="UP001356427">
    <property type="component" value="Unassembled WGS sequence"/>
</dbReference>
<proteinExistence type="predicted"/>
<evidence type="ECO:0000256" key="1">
    <source>
        <dbReference type="SAM" id="MobiDB-lite"/>
    </source>
</evidence>
<sequence length="83" mass="9698">MWVKKIQMRTQMRTPKTEGYRPQQSLFSSVLSLPILHHLLHRPFLPGEAHQVEPPEGVSGHVEKQFFKEQWNRDGTNTQLPPL</sequence>
<reference evidence="2 3" key="1">
    <citation type="submission" date="2021-04" db="EMBL/GenBank/DDBJ databases">
        <authorList>
            <person name="De Guttry C."/>
            <person name="Zahm M."/>
            <person name="Klopp C."/>
            <person name="Cabau C."/>
            <person name="Louis A."/>
            <person name="Berthelot C."/>
            <person name="Parey E."/>
            <person name="Roest Crollius H."/>
            <person name="Montfort J."/>
            <person name="Robinson-Rechavi M."/>
            <person name="Bucao C."/>
            <person name="Bouchez O."/>
            <person name="Gislard M."/>
            <person name="Lluch J."/>
            <person name="Milhes M."/>
            <person name="Lampietro C."/>
            <person name="Lopez Roques C."/>
            <person name="Donnadieu C."/>
            <person name="Braasch I."/>
            <person name="Desvignes T."/>
            <person name="Postlethwait J."/>
            <person name="Bobe J."/>
            <person name="Wedekind C."/>
            <person name="Guiguen Y."/>
        </authorList>
    </citation>
    <scope>NUCLEOTIDE SEQUENCE [LARGE SCALE GENOMIC DNA]</scope>
    <source>
        <strain evidence="2">Cs_M1</strain>
        <tissue evidence="2">Blood</tissue>
    </source>
</reference>
<dbReference type="EMBL" id="JAGTTL010000002">
    <property type="protein sequence ID" value="KAK6326663.1"/>
    <property type="molecule type" value="Genomic_DNA"/>
</dbReference>
<name>A0AAN8MH41_9TELE</name>
<dbReference type="AlphaFoldDB" id="A0AAN8MH41"/>
<feature type="region of interest" description="Disordered" evidence="1">
    <location>
        <begin position="1"/>
        <end position="20"/>
    </location>
</feature>
<evidence type="ECO:0000313" key="2">
    <source>
        <dbReference type="EMBL" id="KAK6326663.1"/>
    </source>
</evidence>
<organism evidence="2 3">
    <name type="scientific">Coregonus suidteri</name>
    <dbReference type="NCBI Taxonomy" id="861788"/>
    <lineage>
        <taxon>Eukaryota</taxon>
        <taxon>Metazoa</taxon>
        <taxon>Chordata</taxon>
        <taxon>Craniata</taxon>
        <taxon>Vertebrata</taxon>
        <taxon>Euteleostomi</taxon>
        <taxon>Actinopterygii</taxon>
        <taxon>Neopterygii</taxon>
        <taxon>Teleostei</taxon>
        <taxon>Protacanthopterygii</taxon>
        <taxon>Salmoniformes</taxon>
        <taxon>Salmonidae</taxon>
        <taxon>Coregoninae</taxon>
        <taxon>Coregonus</taxon>
    </lineage>
</organism>
<accession>A0AAN8MH41</accession>
<gene>
    <name evidence="2" type="ORF">J4Q44_G00023080</name>
</gene>